<evidence type="ECO:0000313" key="3">
    <source>
        <dbReference type="EMBL" id="CAE7430395.1"/>
    </source>
</evidence>
<keyword evidence="4" id="KW-1185">Reference proteome</keyword>
<sequence>MLVGFGATKDQTTHEGVTPLFAAAYLGRFNVARFLVQAGADRNQRPSPQLRLQHLWRSASKPRWPE</sequence>
<feature type="region of interest" description="Disordered" evidence="2">
    <location>
        <begin position="40"/>
        <end position="66"/>
    </location>
</feature>
<dbReference type="InterPro" id="IPR002110">
    <property type="entry name" value="Ankyrin_rpt"/>
</dbReference>
<proteinExistence type="predicted"/>
<dbReference type="PROSITE" id="PS50297">
    <property type="entry name" value="ANK_REP_REGION"/>
    <property type="match status" value="1"/>
</dbReference>
<dbReference type="Gene3D" id="1.25.40.20">
    <property type="entry name" value="Ankyrin repeat-containing domain"/>
    <property type="match status" value="1"/>
</dbReference>
<reference evidence="3" key="1">
    <citation type="submission" date="2021-02" db="EMBL/GenBank/DDBJ databases">
        <authorList>
            <person name="Dougan E. K."/>
            <person name="Rhodes N."/>
            <person name="Thang M."/>
            <person name="Chan C."/>
        </authorList>
    </citation>
    <scope>NUCLEOTIDE SEQUENCE</scope>
</reference>
<dbReference type="PROSITE" id="PS50088">
    <property type="entry name" value="ANK_REPEAT"/>
    <property type="match status" value="1"/>
</dbReference>
<keyword evidence="1" id="KW-0040">ANK repeat</keyword>
<evidence type="ECO:0000256" key="1">
    <source>
        <dbReference type="PROSITE-ProRule" id="PRU00023"/>
    </source>
</evidence>
<accession>A0A812RBW9</accession>
<protein>
    <submittedName>
        <fullName evidence="3">TANC1 protein</fullName>
    </submittedName>
</protein>
<dbReference type="EMBL" id="CAJNDS010002321">
    <property type="protein sequence ID" value="CAE7430395.1"/>
    <property type="molecule type" value="Genomic_DNA"/>
</dbReference>
<dbReference type="Proteomes" id="UP000604046">
    <property type="component" value="Unassembled WGS sequence"/>
</dbReference>
<dbReference type="AlphaFoldDB" id="A0A812RBW9"/>
<dbReference type="Pfam" id="PF00023">
    <property type="entry name" value="Ank"/>
    <property type="match status" value="1"/>
</dbReference>
<dbReference type="OrthoDB" id="194358at2759"/>
<evidence type="ECO:0000313" key="4">
    <source>
        <dbReference type="Proteomes" id="UP000604046"/>
    </source>
</evidence>
<dbReference type="SUPFAM" id="SSF48403">
    <property type="entry name" value="Ankyrin repeat"/>
    <property type="match status" value="1"/>
</dbReference>
<comment type="caution">
    <text evidence="3">The sequence shown here is derived from an EMBL/GenBank/DDBJ whole genome shotgun (WGS) entry which is preliminary data.</text>
</comment>
<name>A0A812RBW9_9DINO</name>
<evidence type="ECO:0000256" key="2">
    <source>
        <dbReference type="SAM" id="MobiDB-lite"/>
    </source>
</evidence>
<gene>
    <name evidence="3" type="primary">TANC1</name>
    <name evidence="3" type="ORF">SNAT2548_LOCUS23392</name>
</gene>
<feature type="repeat" description="ANK" evidence="1">
    <location>
        <begin position="15"/>
        <end position="47"/>
    </location>
</feature>
<dbReference type="InterPro" id="IPR036770">
    <property type="entry name" value="Ankyrin_rpt-contain_sf"/>
</dbReference>
<organism evidence="3 4">
    <name type="scientific">Symbiodinium natans</name>
    <dbReference type="NCBI Taxonomy" id="878477"/>
    <lineage>
        <taxon>Eukaryota</taxon>
        <taxon>Sar</taxon>
        <taxon>Alveolata</taxon>
        <taxon>Dinophyceae</taxon>
        <taxon>Suessiales</taxon>
        <taxon>Symbiodiniaceae</taxon>
        <taxon>Symbiodinium</taxon>
    </lineage>
</organism>